<dbReference type="EMBL" id="AP014946">
    <property type="protein sequence ID" value="BAT60631.1"/>
    <property type="molecule type" value="Genomic_DNA"/>
</dbReference>
<dbReference type="KEGG" id="vgo:GJW-30_1_03179"/>
<accession>A0A0S3PXH9</accession>
<dbReference type="GO" id="GO:0016705">
    <property type="term" value="F:oxidoreductase activity, acting on paired donors, with incorporation or reduction of molecular oxygen"/>
    <property type="evidence" value="ECO:0007669"/>
    <property type="project" value="InterPro"/>
</dbReference>
<organism evidence="9 10">
    <name type="scientific">Variibacter gotjawalensis</name>
    <dbReference type="NCBI Taxonomy" id="1333996"/>
    <lineage>
        <taxon>Bacteria</taxon>
        <taxon>Pseudomonadati</taxon>
        <taxon>Pseudomonadota</taxon>
        <taxon>Alphaproteobacteria</taxon>
        <taxon>Hyphomicrobiales</taxon>
        <taxon>Nitrobacteraceae</taxon>
        <taxon>Variibacter</taxon>
    </lineage>
</organism>
<evidence type="ECO:0000256" key="7">
    <source>
        <dbReference type="ARBA" id="ARBA00023033"/>
    </source>
</evidence>
<evidence type="ECO:0000256" key="2">
    <source>
        <dbReference type="ARBA" id="ARBA00004749"/>
    </source>
</evidence>
<protein>
    <submittedName>
        <fullName evidence="9">2-octaprenyl-6-methoxyphenol hydroxylase</fullName>
        <ecNumber evidence="9">1.14.13.-</ecNumber>
    </submittedName>
</protein>
<evidence type="ECO:0000313" key="9">
    <source>
        <dbReference type="EMBL" id="BAT60631.1"/>
    </source>
</evidence>
<keyword evidence="7" id="KW-0503">Monooxygenase</keyword>
<dbReference type="PRINTS" id="PR00420">
    <property type="entry name" value="RNGMNOXGNASE"/>
</dbReference>
<dbReference type="Gene3D" id="3.50.50.60">
    <property type="entry name" value="FAD/NAD(P)-binding domain"/>
    <property type="match status" value="2"/>
</dbReference>
<dbReference type="GO" id="GO:0071949">
    <property type="term" value="F:FAD binding"/>
    <property type="evidence" value="ECO:0007669"/>
    <property type="project" value="InterPro"/>
</dbReference>
<comment type="pathway">
    <text evidence="2">Cofactor biosynthesis; ubiquinone biosynthesis.</text>
</comment>
<evidence type="ECO:0000256" key="6">
    <source>
        <dbReference type="ARBA" id="ARBA00023002"/>
    </source>
</evidence>
<evidence type="ECO:0000313" key="10">
    <source>
        <dbReference type="Proteomes" id="UP000236884"/>
    </source>
</evidence>
<feature type="domain" description="FAD-binding" evidence="8">
    <location>
        <begin position="10"/>
        <end position="337"/>
    </location>
</feature>
<comment type="similarity">
    <text evidence="3">Belongs to the UbiH/COQ6 family.</text>
</comment>
<dbReference type="SUPFAM" id="SSF51905">
    <property type="entry name" value="FAD/NAD(P)-binding domain"/>
    <property type="match status" value="1"/>
</dbReference>
<dbReference type="GO" id="GO:0004497">
    <property type="term" value="F:monooxygenase activity"/>
    <property type="evidence" value="ECO:0007669"/>
    <property type="project" value="UniProtKB-KW"/>
</dbReference>
<dbReference type="AlphaFoldDB" id="A0A0S3PXH9"/>
<dbReference type="EC" id="1.14.13.-" evidence="9"/>
<keyword evidence="4" id="KW-0285">Flavoprotein</keyword>
<dbReference type="InterPro" id="IPR010971">
    <property type="entry name" value="UbiH/COQ6"/>
</dbReference>
<dbReference type="GO" id="GO:0006744">
    <property type="term" value="P:ubiquinone biosynthetic process"/>
    <property type="evidence" value="ECO:0007669"/>
    <property type="project" value="UniProtKB-UniPathway"/>
</dbReference>
<evidence type="ECO:0000259" key="8">
    <source>
        <dbReference type="Pfam" id="PF01494"/>
    </source>
</evidence>
<sequence>MMKNAETQRFQVAVVGGGPAGLVAALAAAKAGAKTVLYAGPRPADNRTTALLSGSVSALEKLGVWHACAPAASPLRAIRLIDDLGGLVRAPETIFRAEEIDLEAFGQNIENRQLVAALTAEAERYATLTIRAEAITGLVLLHDGATLDAPTPAEADLVIGADGRNSLCRETAGIALDRREYPQAAVSCTLSHTRPHDGISTEFHTRTGPFTLVPLSGERSSLVWVVEPERAQELRALPEPDFARAVERQARSILGKMTLEGDRIVFPLASQTARSLIAERLVLVGEAAHILPPIGAQGFNLGLRDAVAIGRLIADAIADGRDFGGDDVTKDYERARRSDVSSRAIATDLLNRSLLYDFLPVQAARGLGLTLVNRIAPLRRALMRQGVGG</sequence>
<dbReference type="InterPro" id="IPR002938">
    <property type="entry name" value="FAD-bd"/>
</dbReference>
<dbReference type="InterPro" id="IPR051205">
    <property type="entry name" value="UbiH/COQ6_monooxygenase"/>
</dbReference>
<gene>
    <name evidence="9" type="primary">ubiH</name>
    <name evidence="9" type="ORF">GJW-30_1_03179</name>
</gene>
<dbReference type="UniPathway" id="UPA00232"/>
<keyword evidence="5" id="KW-0274">FAD</keyword>
<proteinExistence type="inferred from homology"/>
<comment type="cofactor">
    <cofactor evidence="1">
        <name>FAD</name>
        <dbReference type="ChEBI" id="CHEBI:57692"/>
    </cofactor>
</comment>
<evidence type="ECO:0000256" key="1">
    <source>
        <dbReference type="ARBA" id="ARBA00001974"/>
    </source>
</evidence>
<evidence type="ECO:0000256" key="3">
    <source>
        <dbReference type="ARBA" id="ARBA00005349"/>
    </source>
</evidence>
<dbReference type="PANTHER" id="PTHR43876">
    <property type="entry name" value="UBIQUINONE BIOSYNTHESIS MONOOXYGENASE COQ6, MITOCHONDRIAL"/>
    <property type="match status" value="1"/>
</dbReference>
<name>A0A0S3PXH9_9BRAD</name>
<dbReference type="Pfam" id="PF01494">
    <property type="entry name" value="FAD_binding_3"/>
    <property type="match status" value="1"/>
</dbReference>
<dbReference type="PANTHER" id="PTHR43876:SF7">
    <property type="entry name" value="UBIQUINONE BIOSYNTHESIS MONOOXYGENASE COQ6, MITOCHONDRIAL"/>
    <property type="match status" value="1"/>
</dbReference>
<dbReference type="InterPro" id="IPR036188">
    <property type="entry name" value="FAD/NAD-bd_sf"/>
</dbReference>
<dbReference type="NCBIfam" id="TIGR01988">
    <property type="entry name" value="Ubi-OHases"/>
    <property type="match status" value="1"/>
</dbReference>
<evidence type="ECO:0000256" key="4">
    <source>
        <dbReference type="ARBA" id="ARBA00022630"/>
    </source>
</evidence>
<reference evidence="9 10" key="1">
    <citation type="submission" date="2015-08" db="EMBL/GenBank/DDBJ databases">
        <title>Investigation of the bacterial diversity of lava forest soil.</title>
        <authorList>
            <person name="Lee J.S."/>
        </authorList>
    </citation>
    <scope>NUCLEOTIDE SEQUENCE [LARGE SCALE GENOMIC DNA]</scope>
    <source>
        <strain evidence="9 10">GJW-30</strain>
    </source>
</reference>
<keyword evidence="6 9" id="KW-0560">Oxidoreductase</keyword>
<evidence type="ECO:0000256" key="5">
    <source>
        <dbReference type="ARBA" id="ARBA00022827"/>
    </source>
</evidence>
<dbReference type="Proteomes" id="UP000236884">
    <property type="component" value="Chromosome"/>
</dbReference>
<keyword evidence="10" id="KW-1185">Reference proteome</keyword>